<feature type="compositionally biased region" description="Basic and acidic residues" evidence="1">
    <location>
        <begin position="247"/>
        <end position="259"/>
    </location>
</feature>
<evidence type="ECO:0000313" key="2">
    <source>
        <dbReference type="EMBL" id="CBY33930.1"/>
    </source>
</evidence>
<sequence>MLVDDDTSRNGETSLESDVEAFHSGDKESMNIDKTIENLFANNPLFKIKRSTSHGSMSSEKSSQEFPKSGSRRGTQSYSDLSIGSNGNNPLSQQSQSRRSNGSTTQGNETVESFDENKWLTFTSSDSSSLLMTDSLVTRKASTKRKSNETNAEYAGLRQRADLNRERIVEETEEELEHSAESYEFKRAFSGIAKPRTNSTPYKKRRTVLRENETVLPSPIRSQRRVISRRYTFSGSENTTTQSVVRNRSDSESQKDAKNSPRLSRAAKTKASNANKELMTSVYGNWESSIEESTSGSIAEDIRQARQDTENWNDDEDFFAWNEYTDGEKDKLLFTDEGVMEKLRPHEF</sequence>
<name>E4YEJ3_OIKDI</name>
<feature type="compositionally biased region" description="Polar residues" evidence="1">
    <location>
        <begin position="231"/>
        <end position="246"/>
    </location>
</feature>
<feature type="compositionally biased region" description="Basic and acidic residues" evidence="1">
    <location>
        <begin position="20"/>
        <end position="30"/>
    </location>
</feature>
<feature type="compositionally biased region" description="Polar residues" evidence="1">
    <location>
        <begin position="53"/>
        <end position="91"/>
    </location>
</feature>
<accession>E4YEJ3</accession>
<gene>
    <name evidence="2" type="ORF">GSOID_T00021904001</name>
</gene>
<dbReference type="Proteomes" id="UP000011014">
    <property type="component" value="Unassembled WGS sequence"/>
</dbReference>
<dbReference type="AlphaFoldDB" id="E4YEJ3"/>
<feature type="compositionally biased region" description="Polar residues" evidence="1">
    <location>
        <begin position="101"/>
        <end position="111"/>
    </location>
</feature>
<feature type="region of interest" description="Disordered" evidence="1">
    <location>
        <begin position="1"/>
        <end position="30"/>
    </location>
</feature>
<organism evidence="2">
    <name type="scientific">Oikopleura dioica</name>
    <name type="common">Tunicate</name>
    <dbReference type="NCBI Taxonomy" id="34765"/>
    <lineage>
        <taxon>Eukaryota</taxon>
        <taxon>Metazoa</taxon>
        <taxon>Chordata</taxon>
        <taxon>Tunicata</taxon>
        <taxon>Appendicularia</taxon>
        <taxon>Copelata</taxon>
        <taxon>Oikopleuridae</taxon>
        <taxon>Oikopleura</taxon>
    </lineage>
</organism>
<reference evidence="2" key="1">
    <citation type="journal article" date="2010" name="Science">
        <title>Plasticity of animal genome architecture unmasked by rapid evolution of a pelagic tunicate.</title>
        <authorList>
            <person name="Denoeud F."/>
            <person name="Henriet S."/>
            <person name="Mungpakdee S."/>
            <person name="Aury J.M."/>
            <person name="Da Silva C."/>
            <person name="Brinkmann H."/>
            <person name="Mikhaleva J."/>
            <person name="Olsen L.C."/>
            <person name="Jubin C."/>
            <person name="Canestro C."/>
            <person name="Bouquet J.M."/>
            <person name="Danks G."/>
            <person name="Poulain J."/>
            <person name="Campsteijn C."/>
            <person name="Adamski M."/>
            <person name="Cross I."/>
            <person name="Yadetie F."/>
            <person name="Muffato M."/>
            <person name="Louis A."/>
            <person name="Butcher S."/>
            <person name="Tsagkogeorga G."/>
            <person name="Konrad A."/>
            <person name="Singh S."/>
            <person name="Jensen M.F."/>
            <person name="Cong E.H."/>
            <person name="Eikeseth-Otteraa H."/>
            <person name="Noel B."/>
            <person name="Anthouard V."/>
            <person name="Porcel B.M."/>
            <person name="Kachouri-Lafond R."/>
            <person name="Nishino A."/>
            <person name="Ugolini M."/>
            <person name="Chourrout P."/>
            <person name="Nishida H."/>
            <person name="Aasland R."/>
            <person name="Huzurbazar S."/>
            <person name="Westhof E."/>
            <person name="Delsuc F."/>
            <person name="Lehrach H."/>
            <person name="Reinhardt R."/>
            <person name="Weissenbach J."/>
            <person name="Roy S.W."/>
            <person name="Artiguenave F."/>
            <person name="Postlethwait J.H."/>
            <person name="Manak J.R."/>
            <person name="Thompson E.M."/>
            <person name="Jaillon O."/>
            <person name="Du Pasquier L."/>
            <person name="Boudinot P."/>
            <person name="Liberles D.A."/>
            <person name="Volff J.N."/>
            <person name="Philippe H."/>
            <person name="Lenhard B."/>
            <person name="Roest Crollius H."/>
            <person name="Wincker P."/>
            <person name="Chourrout D."/>
        </authorList>
    </citation>
    <scope>NUCLEOTIDE SEQUENCE [LARGE SCALE GENOMIC DNA]</scope>
</reference>
<proteinExistence type="predicted"/>
<evidence type="ECO:0000256" key="1">
    <source>
        <dbReference type="SAM" id="MobiDB-lite"/>
    </source>
</evidence>
<feature type="region of interest" description="Disordered" evidence="1">
    <location>
        <begin position="51"/>
        <end position="112"/>
    </location>
</feature>
<feature type="region of interest" description="Disordered" evidence="1">
    <location>
        <begin position="227"/>
        <end position="273"/>
    </location>
</feature>
<dbReference type="EMBL" id="FN654460">
    <property type="protein sequence ID" value="CBY33930.1"/>
    <property type="molecule type" value="Genomic_DNA"/>
</dbReference>
<protein>
    <submittedName>
        <fullName evidence="2">Uncharacterized protein</fullName>
    </submittedName>
</protein>